<proteinExistence type="predicted"/>
<accession>A0A087M429</accession>
<organism evidence="2 3">
    <name type="scientific">Devosia riboflavina</name>
    <dbReference type="NCBI Taxonomy" id="46914"/>
    <lineage>
        <taxon>Bacteria</taxon>
        <taxon>Pseudomonadati</taxon>
        <taxon>Pseudomonadota</taxon>
        <taxon>Alphaproteobacteria</taxon>
        <taxon>Hyphomicrobiales</taxon>
        <taxon>Devosiaceae</taxon>
        <taxon>Devosia</taxon>
    </lineage>
</organism>
<dbReference type="SUPFAM" id="SSF56112">
    <property type="entry name" value="Protein kinase-like (PK-like)"/>
    <property type="match status" value="1"/>
</dbReference>
<name>A0A087M429_9HYPH</name>
<dbReference type="Proteomes" id="UP000028981">
    <property type="component" value="Unassembled WGS sequence"/>
</dbReference>
<sequence length="266" mass="29321">MTGSDDLANEVSLVGGRSTVTRRGGTVFRHAAPWSETTIALLRHLESEGFENAPRVAGTGFDEQGRETLTFVEGESPHPYPWDNDALPLIGDMLRRLHLASTSFVPPTDAVWRPWFGRDFGHPNVIGHCDTGAWNIIARNRLPIALIDWEAAGPIDPLVELAQAAWLNALLFDDDLAEKLGLAPVEARGRQVRLLLDGYQLPSAMRTGFVSRIRDFAVLNAANEIIETDDGTDASDLLEAVTWRARSAAWLVRHHDTLDRIVTSSL</sequence>
<dbReference type="STRING" id="46914.JP75_08910"/>
<dbReference type="AlphaFoldDB" id="A0A087M429"/>
<dbReference type="InterPro" id="IPR002575">
    <property type="entry name" value="Aminoglycoside_PTrfase"/>
</dbReference>
<dbReference type="EMBL" id="JQGC01000006">
    <property type="protein sequence ID" value="KFL31632.1"/>
    <property type="molecule type" value="Genomic_DNA"/>
</dbReference>
<dbReference type="Gene3D" id="3.90.1200.10">
    <property type="match status" value="1"/>
</dbReference>
<dbReference type="InterPro" id="IPR011009">
    <property type="entry name" value="Kinase-like_dom_sf"/>
</dbReference>
<comment type="caution">
    <text evidence="2">The sequence shown here is derived from an EMBL/GenBank/DDBJ whole genome shotgun (WGS) entry which is preliminary data.</text>
</comment>
<dbReference type="OrthoDB" id="236897at2"/>
<keyword evidence="3" id="KW-1185">Reference proteome</keyword>
<evidence type="ECO:0000313" key="2">
    <source>
        <dbReference type="EMBL" id="KFL31632.1"/>
    </source>
</evidence>
<evidence type="ECO:0000313" key="3">
    <source>
        <dbReference type="Proteomes" id="UP000028981"/>
    </source>
</evidence>
<gene>
    <name evidence="2" type="ORF">JP75_08910</name>
</gene>
<evidence type="ECO:0000259" key="1">
    <source>
        <dbReference type="Pfam" id="PF01636"/>
    </source>
</evidence>
<dbReference type="Pfam" id="PF01636">
    <property type="entry name" value="APH"/>
    <property type="match status" value="1"/>
</dbReference>
<feature type="domain" description="Aminoglycoside phosphotransferase" evidence="1">
    <location>
        <begin position="121"/>
        <end position="178"/>
    </location>
</feature>
<reference evidence="2 3" key="1">
    <citation type="submission" date="2014-08" db="EMBL/GenBank/DDBJ databases">
        <authorList>
            <person name="Hassan Y.I."/>
            <person name="Lepp D."/>
            <person name="Zhou T."/>
        </authorList>
    </citation>
    <scope>NUCLEOTIDE SEQUENCE [LARGE SCALE GENOMIC DNA]</scope>
    <source>
        <strain evidence="2 3">IFO13584</strain>
    </source>
</reference>
<protein>
    <submittedName>
        <fullName evidence="2">Trifolitoxin immunity protein</fullName>
    </submittedName>
</protein>
<dbReference type="RefSeq" id="WP_035081623.1">
    <property type="nucleotide sequence ID" value="NZ_JQGC01000006.1"/>
</dbReference>